<dbReference type="Gene3D" id="2.60.40.10">
    <property type="entry name" value="Immunoglobulins"/>
    <property type="match status" value="2"/>
</dbReference>
<dbReference type="SUPFAM" id="SSF48726">
    <property type="entry name" value="Immunoglobulin"/>
    <property type="match status" value="2"/>
</dbReference>
<dbReference type="InterPro" id="IPR013783">
    <property type="entry name" value="Ig-like_fold"/>
</dbReference>
<dbReference type="InterPro" id="IPR003598">
    <property type="entry name" value="Ig_sub2"/>
</dbReference>
<dbReference type="InterPro" id="IPR003599">
    <property type="entry name" value="Ig_sub"/>
</dbReference>
<organism evidence="4 5">
    <name type="scientific">Ficedula albicollis</name>
    <name type="common">Collared flycatcher</name>
    <name type="synonym">Muscicapa albicollis</name>
    <dbReference type="NCBI Taxonomy" id="59894"/>
    <lineage>
        <taxon>Eukaryota</taxon>
        <taxon>Metazoa</taxon>
        <taxon>Chordata</taxon>
        <taxon>Craniata</taxon>
        <taxon>Vertebrata</taxon>
        <taxon>Euteleostomi</taxon>
        <taxon>Archelosauria</taxon>
        <taxon>Archosauria</taxon>
        <taxon>Dinosauria</taxon>
        <taxon>Saurischia</taxon>
        <taxon>Theropoda</taxon>
        <taxon>Coelurosauria</taxon>
        <taxon>Aves</taxon>
        <taxon>Neognathae</taxon>
        <taxon>Neoaves</taxon>
        <taxon>Telluraves</taxon>
        <taxon>Australaves</taxon>
        <taxon>Passeriformes</taxon>
        <taxon>Muscicapidae</taxon>
        <taxon>Ficedula</taxon>
    </lineage>
</organism>
<dbReference type="InterPro" id="IPR036179">
    <property type="entry name" value="Ig-like_dom_sf"/>
</dbReference>
<dbReference type="Pfam" id="PF13927">
    <property type="entry name" value="Ig_3"/>
    <property type="match status" value="1"/>
</dbReference>
<evidence type="ECO:0000259" key="3">
    <source>
        <dbReference type="PROSITE" id="PS50835"/>
    </source>
</evidence>
<feature type="chain" id="PRO_5032355648" description="Ig-like domain-containing protein" evidence="2">
    <location>
        <begin position="20"/>
        <end position="444"/>
    </location>
</feature>
<dbReference type="GO" id="GO:0032703">
    <property type="term" value="P:negative regulation of interleukin-2 production"/>
    <property type="evidence" value="ECO:0007669"/>
    <property type="project" value="InterPro"/>
</dbReference>
<feature type="domain" description="Ig-like" evidence="3">
    <location>
        <begin position="21"/>
        <end position="130"/>
    </location>
</feature>
<dbReference type="SMART" id="SM00406">
    <property type="entry name" value="IGv"/>
    <property type="match status" value="2"/>
</dbReference>
<evidence type="ECO:0000256" key="2">
    <source>
        <dbReference type="SAM" id="SignalP"/>
    </source>
</evidence>
<evidence type="ECO:0000313" key="5">
    <source>
        <dbReference type="Proteomes" id="UP000016665"/>
    </source>
</evidence>
<feature type="region of interest" description="Disordered" evidence="1">
    <location>
        <begin position="242"/>
        <end position="264"/>
    </location>
</feature>
<keyword evidence="5" id="KW-1185">Reference proteome</keyword>
<evidence type="ECO:0000313" key="4">
    <source>
        <dbReference type="Ensembl" id="ENSFALP00000025459.1"/>
    </source>
</evidence>
<dbReference type="InterPro" id="IPR007110">
    <property type="entry name" value="Ig-like_dom"/>
</dbReference>
<dbReference type="PROSITE" id="PS50835">
    <property type="entry name" value="IG_LIKE"/>
    <property type="match status" value="2"/>
</dbReference>
<protein>
    <recommendedName>
        <fullName evidence="3">Ig-like domain-containing protein</fullName>
    </recommendedName>
</protein>
<dbReference type="GO" id="GO:0001851">
    <property type="term" value="F:complement component C3b binding"/>
    <property type="evidence" value="ECO:0007669"/>
    <property type="project" value="TreeGrafter"/>
</dbReference>
<accession>A0A803VRV3</accession>
<dbReference type="GO" id="GO:0045957">
    <property type="term" value="P:negative regulation of complement activation, alternative pathway"/>
    <property type="evidence" value="ECO:0007669"/>
    <property type="project" value="TreeGrafter"/>
</dbReference>
<dbReference type="InterPro" id="IPR013106">
    <property type="entry name" value="Ig_V-set"/>
</dbReference>
<dbReference type="InterPro" id="IPR039939">
    <property type="entry name" value="VSIG4"/>
</dbReference>
<dbReference type="AlphaFoldDB" id="A0A803VRV3"/>
<name>A0A803VRV3_FICAL</name>
<feature type="compositionally biased region" description="Polar residues" evidence="1">
    <location>
        <begin position="242"/>
        <end position="257"/>
    </location>
</feature>
<dbReference type="Pfam" id="PF07686">
    <property type="entry name" value="V-set"/>
    <property type="match status" value="1"/>
</dbReference>
<reference evidence="4 5" key="1">
    <citation type="journal article" date="2012" name="Nature">
        <title>The genomic landscape of species divergence in Ficedula flycatchers.</title>
        <authorList>
            <person name="Ellegren H."/>
            <person name="Smeds L."/>
            <person name="Burri R."/>
            <person name="Olason P.I."/>
            <person name="Backstrom N."/>
            <person name="Kawakami T."/>
            <person name="Kunstner A."/>
            <person name="Makinen H."/>
            <person name="Nadachowska-Brzyska K."/>
            <person name="Qvarnstrom A."/>
            <person name="Uebbing S."/>
            <person name="Wolf J.B."/>
        </authorList>
    </citation>
    <scope>NUCLEOTIDE SEQUENCE [LARGE SCALE GENOMIC DNA]</scope>
</reference>
<evidence type="ECO:0000256" key="1">
    <source>
        <dbReference type="SAM" id="MobiDB-lite"/>
    </source>
</evidence>
<sequence length="444" mass="47265">MGEVVQIVVFVMTFISCNALPDLSGVHQLTGTWMASTTVPCTYVPAEGFTLHTLSWSLERDSGVSTIFLRDDSGDHILPAIFRGRVSVPKHRPGDASLLIEKLEMPDSGRYTCQVVWRSTDNSLITRELTTTVKVVKVAATKPIIRGAEPGLALPAGASASLSCEASGSPPISYRWFRSGPAGTAELLSSGAQLAWPSLRPSDSGTYFCEAENRAGAGAAQRSDAVQLTVTDLPTTTATVQRNVGTTGGHHSTTARGESSDMEHTVTDLVPTTRGSRMDTAPLGPFTGAGERSLMLTNTRFALARAGWQTSSQTCSSQNLAAVLLEIRLHWHGKYQALSGQQLPPTLLLVGAYSLKFAVCSHAGMPRPWKCSRPGGTGLVATWLVEDISAHGTRWALRSLSKSTTPAFCDCREVPEPPSGSAPSRLGFKGYLEQLGTAVPVSPQ</sequence>
<dbReference type="PANTHER" id="PTHR15466:SF2">
    <property type="entry name" value="V-SET AND IMMUNOGLOBULIN DOMAIN-CONTAINING PROTEIN 4"/>
    <property type="match status" value="1"/>
</dbReference>
<dbReference type="Proteomes" id="UP000016665">
    <property type="component" value="Chromosome 4A"/>
</dbReference>
<dbReference type="SMART" id="SM00408">
    <property type="entry name" value="IGc2"/>
    <property type="match status" value="1"/>
</dbReference>
<reference evidence="4" key="3">
    <citation type="submission" date="2025-09" db="UniProtKB">
        <authorList>
            <consortium name="Ensembl"/>
        </authorList>
    </citation>
    <scope>IDENTIFICATION</scope>
</reference>
<proteinExistence type="predicted"/>
<dbReference type="GO" id="GO:0043031">
    <property type="term" value="P:negative regulation of macrophage activation"/>
    <property type="evidence" value="ECO:0007669"/>
    <property type="project" value="InterPro"/>
</dbReference>
<dbReference type="GeneTree" id="ENSGT00390000001432"/>
<feature type="domain" description="Ig-like" evidence="3">
    <location>
        <begin position="143"/>
        <end position="227"/>
    </location>
</feature>
<feature type="signal peptide" evidence="2">
    <location>
        <begin position="1"/>
        <end position="19"/>
    </location>
</feature>
<dbReference type="GO" id="GO:0042130">
    <property type="term" value="P:negative regulation of T cell proliferation"/>
    <property type="evidence" value="ECO:0007669"/>
    <property type="project" value="InterPro"/>
</dbReference>
<dbReference type="SMART" id="SM00409">
    <property type="entry name" value="IG"/>
    <property type="match status" value="2"/>
</dbReference>
<dbReference type="PANTHER" id="PTHR15466">
    <property type="entry name" value="V-SET AND IMMUNOGLOBULIN DOMAIN CONTAINING 4"/>
    <property type="match status" value="1"/>
</dbReference>
<reference evidence="4" key="2">
    <citation type="submission" date="2025-08" db="UniProtKB">
        <authorList>
            <consortium name="Ensembl"/>
        </authorList>
    </citation>
    <scope>IDENTIFICATION</scope>
</reference>
<keyword evidence="2" id="KW-0732">Signal</keyword>
<dbReference type="Ensembl" id="ENSFALT00000039469.1">
    <property type="protein sequence ID" value="ENSFALP00000025459.1"/>
    <property type="gene ID" value="ENSFALG00000026191.1"/>
</dbReference>